<dbReference type="AlphaFoldDB" id="A0A8D5FK34"/>
<accession>A0A8D5FK34</accession>
<organism evidence="3 4">
    <name type="scientific">Desulfomarina profundi</name>
    <dbReference type="NCBI Taxonomy" id="2772557"/>
    <lineage>
        <taxon>Bacteria</taxon>
        <taxon>Pseudomonadati</taxon>
        <taxon>Thermodesulfobacteriota</taxon>
        <taxon>Desulfobulbia</taxon>
        <taxon>Desulfobulbales</taxon>
        <taxon>Desulfobulbaceae</taxon>
        <taxon>Desulfomarina</taxon>
    </lineage>
</organism>
<name>A0A8D5FK34_9BACT</name>
<evidence type="ECO:0000259" key="2">
    <source>
        <dbReference type="Pfam" id="PF13439"/>
    </source>
</evidence>
<dbReference type="RefSeq" id="WP_228855843.1">
    <property type="nucleotide sequence ID" value="NZ_AP024086.1"/>
</dbReference>
<dbReference type="Pfam" id="PF00534">
    <property type="entry name" value="Glycos_transf_1"/>
    <property type="match status" value="1"/>
</dbReference>
<dbReference type="PANTHER" id="PTHR12526">
    <property type="entry name" value="GLYCOSYLTRANSFERASE"/>
    <property type="match status" value="1"/>
</dbReference>
<dbReference type="InterPro" id="IPR028098">
    <property type="entry name" value="Glyco_trans_4-like_N"/>
</dbReference>
<keyword evidence="4" id="KW-1185">Reference proteome</keyword>
<dbReference type="KEGG" id="dbk:DGMP_03320"/>
<protein>
    <submittedName>
        <fullName evidence="3">Colanic acid biosynthesis glycosyltransferase WcaL</fullName>
    </submittedName>
</protein>
<feature type="domain" description="Glycosyltransferase subfamily 4-like N-terminal" evidence="2">
    <location>
        <begin position="128"/>
        <end position="217"/>
    </location>
</feature>
<proteinExistence type="predicted"/>
<evidence type="ECO:0000259" key="1">
    <source>
        <dbReference type="Pfam" id="PF00534"/>
    </source>
</evidence>
<feature type="domain" description="Glycosyl transferase family 1" evidence="1">
    <location>
        <begin position="224"/>
        <end position="392"/>
    </location>
</feature>
<dbReference type="InterPro" id="IPR001296">
    <property type="entry name" value="Glyco_trans_1"/>
</dbReference>
<dbReference type="Proteomes" id="UP000826725">
    <property type="component" value="Chromosome"/>
</dbReference>
<evidence type="ECO:0000313" key="4">
    <source>
        <dbReference type="Proteomes" id="UP000826725"/>
    </source>
</evidence>
<dbReference type="Pfam" id="PF13439">
    <property type="entry name" value="Glyco_transf_4"/>
    <property type="match status" value="1"/>
</dbReference>
<sequence>MIPNQNKPVLGYILKGYPRISETFISNEILLLEKMGFTLRLFPMRKPRESFCHASVKEIQAEVEYLPTELFENFSTLLYHNTFLAVKRPQNFLTALVGCRESTAGKGNLATLKHLLQGGYLTHNFLMKDPNIVHLHGHFAHSPTSVTLFASLLSGIPFSFTAHAKDIYTSAEKKLKRKIELARFVTTCTAYNEKYLKKIAGSSATPVFRIYHGIDISLFQQTRAQVTPKEPYQIMTVARMTEKKGLPVLYDALNILKKKGVVFKHTLIGDGDDRDAILQLISSLGLDSCCCWLGTRTHEEVIEQFKKSDAFVLPCRIAENGDRDGIPNVLVESLAMGVPALSTNISAIPEILINGQTGLTVPPSQPDLLAEATLKILRDQDLRSTLIQNGRKFVESEFDNRKWVKKLGKTFLQENKQLKMPLN</sequence>
<gene>
    <name evidence="3" type="primary">redB</name>
    <name evidence="3" type="ORF">DGMP_03320</name>
</gene>
<dbReference type="PANTHER" id="PTHR12526:SF630">
    <property type="entry name" value="GLYCOSYLTRANSFERASE"/>
    <property type="match status" value="1"/>
</dbReference>
<reference evidence="3" key="1">
    <citation type="submission" date="2020-09" db="EMBL/GenBank/DDBJ databases">
        <title>Desulfogranum mesoprofundum gen. nov., sp. nov., a novel mesophilic, sulfate-reducing chemolithoautotroph isolated from a deep-sea hydrothermal vent chimney in the Suiyo Seamount.</title>
        <authorList>
            <person name="Hashimoto Y."/>
            <person name="Nakagawa S."/>
        </authorList>
    </citation>
    <scope>NUCLEOTIDE SEQUENCE</scope>
    <source>
        <strain evidence="3">KT2</strain>
    </source>
</reference>
<dbReference type="GO" id="GO:0016757">
    <property type="term" value="F:glycosyltransferase activity"/>
    <property type="evidence" value="ECO:0007669"/>
    <property type="project" value="InterPro"/>
</dbReference>
<dbReference type="EMBL" id="AP024086">
    <property type="protein sequence ID" value="BCL59639.1"/>
    <property type="molecule type" value="Genomic_DNA"/>
</dbReference>
<evidence type="ECO:0000313" key="3">
    <source>
        <dbReference type="EMBL" id="BCL59639.1"/>
    </source>
</evidence>